<evidence type="ECO:0000313" key="1">
    <source>
        <dbReference type="EMBL" id="CAJ2634172.1"/>
    </source>
</evidence>
<comment type="caution">
    <text evidence="1">The sequence shown here is derived from an EMBL/GenBank/DDBJ whole genome shotgun (WGS) entry which is preliminary data.</text>
</comment>
<name>A0ACB0ITL2_TRIPR</name>
<dbReference type="EMBL" id="CASHSV030000002">
    <property type="protein sequence ID" value="CAJ2634172.1"/>
    <property type="molecule type" value="Genomic_DNA"/>
</dbReference>
<protein>
    <submittedName>
        <fullName evidence="1">Uncharacterized protein</fullName>
    </submittedName>
</protein>
<reference evidence="1" key="1">
    <citation type="submission" date="2023-10" db="EMBL/GenBank/DDBJ databases">
        <authorList>
            <person name="Rodriguez Cubillos JULIANA M."/>
            <person name="De Vega J."/>
        </authorList>
    </citation>
    <scope>NUCLEOTIDE SEQUENCE</scope>
</reference>
<keyword evidence="2" id="KW-1185">Reference proteome</keyword>
<gene>
    <name evidence="1" type="ORF">MILVUS5_LOCUS5144</name>
</gene>
<dbReference type="Proteomes" id="UP001177021">
    <property type="component" value="Unassembled WGS sequence"/>
</dbReference>
<sequence>MECLLYLETLFLKGVCISGHWSGTDLLGKLFKQSGVSGGALMNSRRSWNVRQQTRNKLLFQFFTMLIHRMYDIKETAMAKPWLLIRIGLEKTRKN</sequence>
<evidence type="ECO:0000313" key="2">
    <source>
        <dbReference type="Proteomes" id="UP001177021"/>
    </source>
</evidence>
<proteinExistence type="predicted"/>
<accession>A0ACB0ITL2</accession>
<organism evidence="1 2">
    <name type="scientific">Trifolium pratense</name>
    <name type="common">Red clover</name>
    <dbReference type="NCBI Taxonomy" id="57577"/>
    <lineage>
        <taxon>Eukaryota</taxon>
        <taxon>Viridiplantae</taxon>
        <taxon>Streptophyta</taxon>
        <taxon>Embryophyta</taxon>
        <taxon>Tracheophyta</taxon>
        <taxon>Spermatophyta</taxon>
        <taxon>Magnoliopsida</taxon>
        <taxon>eudicotyledons</taxon>
        <taxon>Gunneridae</taxon>
        <taxon>Pentapetalae</taxon>
        <taxon>rosids</taxon>
        <taxon>fabids</taxon>
        <taxon>Fabales</taxon>
        <taxon>Fabaceae</taxon>
        <taxon>Papilionoideae</taxon>
        <taxon>50 kb inversion clade</taxon>
        <taxon>NPAAA clade</taxon>
        <taxon>Hologalegina</taxon>
        <taxon>IRL clade</taxon>
        <taxon>Trifolieae</taxon>
        <taxon>Trifolium</taxon>
    </lineage>
</organism>